<evidence type="ECO:0000313" key="3">
    <source>
        <dbReference type="Proteomes" id="UP000186406"/>
    </source>
</evidence>
<dbReference type="EMBL" id="FRXO01000007">
    <property type="protein sequence ID" value="SHO66740.1"/>
    <property type="molecule type" value="Genomic_DNA"/>
</dbReference>
<dbReference type="Pfam" id="PF01261">
    <property type="entry name" value="AP_endonuc_2"/>
    <property type="match status" value="1"/>
</dbReference>
<dbReference type="PANTHER" id="PTHR12110:SF41">
    <property type="entry name" value="INOSOSE DEHYDRATASE"/>
    <property type="match status" value="1"/>
</dbReference>
<dbReference type="InterPro" id="IPR013022">
    <property type="entry name" value="Xyl_isomerase-like_TIM-brl"/>
</dbReference>
<dbReference type="OrthoDB" id="9804047at2"/>
<evidence type="ECO:0000259" key="1">
    <source>
        <dbReference type="Pfam" id="PF01261"/>
    </source>
</evidence>
<protein>
    <submittedName>
        <fullName evidence="2">Inosose dehydratase</fullName>
    </submittedName>
</protein>
<dbReference type="Gene3D" id="3.20.20.150">
    <property type="entry name" value="Divalent-metal-dependent TIM barrel enzymes"/>
    <property type="match status" value="1"/>
</dbReference>
<reference evidence="2 3" key="1">
    <citation type="submission" date="2016-12" db="EMBL/GenBank/DDBJ databases">
        <authorList>
            <person name="Song W.-J."/>
            <person name="Kurnit D.M."/>
        </authorList>
    </citation>
    <scope>NUCLEOTIDE SEQUENCE [LARGE SCALE GENOMIC DNA]</scope>
    <source>
        <strain evidence="2 3">DSM 19599</strain>
    </source>
</reference>
<dbReference type="InterPro" id="IPR050312">
    <property type="entry name" value="IolE/XylAMocC-like"/>
</dbReference>
<sequence>MSVRIGINPITWSNDDVPSLGGDTPLEVCLSQTREAGFSGAELGGKFPREPEALAAVLGRYGLDLVSGWYDGRIAEREVEAEFEAVLPHLSLLKALGAERVVYADTSLGRHDGIFRPISDRPQLPADQWAAYGAKLTALAERMADFGVGMAFHHHMGTIVETDAEIDALMTHTGEAVGLLYDTGHCAFSGGDPAALLARHVARVVHVHCKDVRPDMLARARAEDMSFMGAVLEGIFTVPGDGSIDYPALLRRLADNGYRGWLVVEAEQDPAKAHPLTYATLGYRNLKAAAEEAGFTVEP</sequence>
<name>A0A1M7ZP92_9HYPH</name>
<feature type="domain" description="Xylose isomerase-like TIM barrel" evidence="1">
    <location>
        <begin position="32"/>
        <end position="274"/>
    </location>
</feature>
<dbReference type="NCBIfam" id="TIGR04379">
    <property type="entry name" value="myo_inos_iolE"/>
    <property type="match status" value="1"/>
</dbReference>
<dbReference type="Proteomes" id="UP000186406">
    <property type="component" value="Unassembled WGS sequence"/>
</dbReference>
<accession>A0A1M7ZP92</accession>
<dbReference type="InterPro" id="IPR030823">
    <property type="entry name" value="IolE/MocC"/>
</dbReference>
<evidence type="ECO:0000313" key="2">
    <source>
        <dbReference type="EMBL" id="SHO66740.1"/>
    </source>
</evidence>
<dbReference type="STRING" id="1123029.SAMN02745172_03399"/>
<organism evidence="2 3">
    <name type="scientific">Pseudoxanthobacter soli DSM 19599</name>
    <dbReference type="NCBI Taxonomy" id="1123029"/>
    <lineage>
        <taxon>Bacteria</taxon>
        <taxon>Pseudomonadati</taxon>
        <taxon>Pseudomonadota</taxon>
        <taxon>Alphaproteobacteria</taxon>
        <taxon>Hyphomicrobiales</taxon>
        <taxon>Segnochrobactraceae</taxon>
        <taxon>Pseudoxanthobacter</taxon>
    </lineage>
</organism>
<dbReference type="AlphaFoldDB" id="A0A1M7ZP92"/>
<dbReference type="SUPFAM" id="SSF51658">
    <property type="entry name" value="Xylose isomerase-like"/>
    <property type="match status" value="1"/>
</dbReference>
<dbReference type="PANTHER" id="PTHR12110">
    <property type="entry name" value="HYDROXYPYRUVATE ISOMERASE"/>
    <property type="match status" value="1"/>
</dbReference>
<keyword evidence="3" id="KW-1185">Reference proteome</keyword>
<dbReference type="InterPro" id="IPR036237">
    <property type="entry name" value="Xyl_isomerase-like_sf"/>
</dbReference>
<proteinExistence type="predicted"/>
<gene>
    <name evidence="2" type="ORF">SAMN02745172_03399</name>
</gene>
<dbReference type="RefSeq" id="WP_073630981.1">
    <property type="nucleotide sequence ID" value="NZ_FRXO01000007.1"/>
</dbReference>